<dbReference type="Proteomes" id="UP000182470">
    <property type="component" value="Chromosome I"/>
</dbReference>
<keyword evidence="6" id="KW-0029">Amino-acid transport</keyword>
<evidence type="ECO:0000256" key="8">
    <source>
        <dbReference type="ARBA" id="ARBA00023136"/>
    </source>
</evidence>
<dbReference type="InterPro" id="IPR004754">
    <property type="entry name" value="Amino_acid_antiprt"/>
</dbReference>
<dbReference type="Gene3D" id="1.20.1740.10">
    <property type="entry name" value="Amino acid/polyamine transporter I"/>
    <property type="match status" value="1"/>
</dbReference>
<evidence type="ECO:0000256" key="4">
    <source>
        <dbReference type="ARBA" id="ARBA00022475"/>
    </source>
</evidence>
<evidence type="ECO:0000313" key="13">
    <source>
        <dbReference type="Proteomes" id="UP000748067"/>
    </source>
</evidence>
<dbReference type="PANTHER" id="PTHR42770">
    <property type="entry name" value="AMINO ACID TRANSPORTER-RELATED"/>
    <property type="match status" value="1"/>
</dbReference>
<dbReference type="InterPro" id="IPR050367">
    <property type="entry name" value="APC_superfamily"/>
</dbReference>
<feature type="transmembrane region" description="Helical" evidence="9">
    <location>
        <begin position="243"/>
        <end position="265"/>
    </location>
</feature>
<evidence type="ECO:0000313" key="12">
    <source>
        <dbReference type="Proteomes" id="UP000182470"/>
    </source>
</evidence>
<keyword evidence="13" id="KW-1185">Reference proteome</keyword>
<sequence>MASTNASAKHTLGMFSMTVLVIGAMVGGGAFNLPQNMAQQAGLGAVLIAWWVSGLGIFFLARTFQVLSDIKPEITAGIYRYSRNGFGKFAGFQVAWGYWLSSAFGNVGFAILLMDTLNYFFPPYFNGGNTGWAIVLGSSVFWALNWLVLRGVKRASALNVIGTVAKFVPIVVFIGVVAVSVKAGLFSTDFWGNVGANAAGGKPLGNLLGQVKSTMLVTLWVFIGIEGAVVMSDKSDAKTVSRATLTGFFVTLLLYVLISVLPFGIMTQAQLAVIAPPSMAAILGSIVGKWGEYFVNGGVLISVLACWLVWTLLVAELPWAAAKDGTFPQAFAMTNKQGAASVSLWVSTFVMQAAMILMFFSNNAWNVMLSITGVMILPAYIGATGFLWKIIANGSYPTTAKVGKTTALVSSVLGTVYGCWLVYAAGLEYMLAGAMFFAIGNGVFIWARKEHSPTEPVFKRLEMIVAVLLVVLGVLALWMLFSGHLAQVYSRVPG</sequence>
<feature type="transmembrane region" description="Helical" evidence="9">
    <location>
        <begin position="89"/>
        <end position="111"/>
    </location>
</feature>
<feature type="transmembrane region" description="Helical" evidence="9">
    <location>
        <begin position="213"/>
        <end position="231"/>
    </location>
</feature>
<keyword evidence="5 9" id="KW-0812">Transmembrane</keyword>
<dbReference type="GO" id="GO:0005886">
    <property type="term" value="C:plasma membrane"/>
    <property type="evidence" value="ECO:0007669"/>
    <property type="project" value="UniProtKB-SubCell"/>
</dbReference>
<feature type="transmembrane region" description="Helical" evidence="9">
    <location>
        <begin position="342"/>
        <end position="361"/>
    </location>
</feature>
<gene>
    <name evidence="10" type="primary">aaxC</name>
    <name evidence="10" type="ORF">PSAN_48350</name>
    <name evidence="11" type="ORF">SAMN04490179_4495</name>
</gene>
<evidence type="ECO:0000256" key="5">
    <source>
        <dbReference type="ARBA" id="ARBA00022692"/>
    </source>
</evidence>
<dbReference type="RefSeq" id="WP_083359050.1">
    <property type="nucleotide sequence ID" value="NZ_JXDI01000003.1"/>
</dbReference>
<keyword evidence="4" id="KW-1003">Cell membrane</keyword>
<comment type="similarity">
    <text evidence="2">Belongs to the amino acid-polyamine-organocation (APC) superfamily. Basic amino acid/polyamine antiporter (APA) (TC 2.A.3.2) family.</text>
</comment>
<feature type="transmembrane region" description="Helical" evidence="9">
    <location>
        <begin position="429"/>
        <end position="448"/>
    </location>
</feature>
<feature type="transmembrane region" description="Helical" evidence="9">
    <location>
        <begin position="460"/>
        <end position="481"/>
    </location>
</feature>
<dbReference type="EMBL" id="JXDI01000003">
    <property type="protein sequence ID" value="KAF2406658.1"/>
    <property type="molecule type" value="Genomic_DNA"/>
</dbReference>
<keyword evidence="7 9" id="KW-1133">Transmembrane helix</keyword>
<evidence type="ECO:0000256" key="7">
    <source>
        <dbReference type="ARBA" id="ARBA00022989"/>
    </source>
</evidence>
<proteinExistence type="inferred from homology"/>
<protein>
    <submittedName>
        <fullName evidence="11">Amino acid/polyamine/organocation transporter, APC superfamily</fullName>
    </submittedName>
    <submittedName>
        <fullName evidence="10">Arginine/agmatine antiporter</fullName>
    </submittedName>
</protein>
<dbReference type="Proteomes" id="UP000748067">
    <property type="component" value="Unassembled WGS sequence"/>
</dbReference>
<feature type="transmembrane region" description="Helical" evidence="9">
    <location>
        <begin position="160"/>
        <end position="181"/>
    </location>
</feature>
<keyword evidence="8 9" id="KW-0472">Membrane</keyword>
<evidence type="ECO:0000313" key="10">
    <source>
        <dbReference type="EMBL" id="KAF2406658.1"/>
    </source>
</evidence>
<reference evidence="10 13" key="1">
    <citation type="submission" date="2015-01" db="EMBL/GenBank/DDBJ databases">
        <title>Genome Sequence of Pseudomonas antarctica CMS 35.</title>
        <authorList>
            <person name="Voget S."/>
            <person name="Chow J."/>
            <person name="Daniel R."/>
            <person name="Streit W."/>
        </authorList>
    </citation>
    <scope>NUCLEOTIDE SEQUENCE [LARGE SCALE GENOMIC DNA]</scope>
    <source>
        <strain evidence="10 13">CMS 35</strain>
    </source>
</reference>
<dbReference type="OrthoDB" id="3185104at2"/>
<feature type="transmembrane region" description="Helical" evidence="9">
    <location>
        <begin position="131"/>
        <end position="148"/>
    </location>
</feature>
<dbReference type="AlphaFoldDB" id="A0A1H0BUU1"/>
<evidence type="ECO:0000313" key="11">
    <source>
        <dbReference type="EMBL" id="SDN49412.1"/>
    </source>
</evidence>
<dbReference type="InterPro" id="IPR002293">
    <property type="entry name" value="AA/rel_permease1"/>
</dbReference>
<feature type="transmembrane region" description="Helical" evidence="9">
    <location>
        <begin position="43"/>
        <end position="61"/>
    </location>
</feature>
<feature type="transmembrane region" description="Helical" evidence="9">
    <location>
        <begin position="12"/>
        <end position="31"/>
    </location>
</feature>
<evidence type="ECO:0000256" key="3">
    <source>
        <dbReference type="ARBA" id="ARBA00022448"/>
    </source>
</evidence>
<keyword evidence="3" id="KW-0813">Transport</keyword>
<evidence type="ECO:0000256" key="1">
    <source>
        <dbReference type="ARBA" id="ARBA00004651"/>
    </source>
</evidence>
<dbReference type="PANTHER" id="PTHR42770:SF4">
    <property type="entry name" value="ARGININE_ORNITHINE ANTIPORTER-RELATED"/>
    <property type="match status" value="1"/>
</dbReference>
<dbReference type="EMBL" id="LT629704">
    <property type="protein sequence ID" value="SDN49412.1"/>
    <property type="molecule type" value="Genomic_DNA"/>
</dbReference>
<dbReference type="GO" id="GO:0022857">
    <property type="term" value="F:transmembrane transporter activity"/>
    <property type="evidence" value="ECO:0007669"/>
    <property type="project" value="InterPro"/>
</dbReference>
<dbReference type="GO" id="GO:0006865">
    <property type="term" value="P:amino acid transport"/>
    <property type="evidence" value="ECO:0007669"/>
    <property type="project" value="UniProtKB-KW"/>
</dbReference>
<comment type="subcellular location">
    <subcellularLocation>
        <location evidence="1">Cell membrane</location>
        <topology evidence="1">Multi-pass membrane protein</topology>
    </subcellularLocation>
</comment>
<accession>A0A1H0BUU1</accession>
<dbReference type="PIRSF" id="PIRSF006060">
    <property type="entry name" value="AA_transporter"/>
    <property type="match status" value="1"/>
</dbReference>
<dbReference type="Pfam" id="PF13520">
    <property type="entry name" value="AA_permease_2"/>
    <property type="match status" value="1"/>
</dbReference>
<feature type="transmembrane region" description="Helical" evidence="9">
    <location>
        <begin position="299"/>
        <end position="321"/>
    </location>
</feature>
<evidence type="ECO:0000256" key="9">
    <source>
        <dbReference type="SAM" id="Phobius"/>
    </source>
</evidence>
<name>A0A1H0BUU1_9PSED</name>
<evidence type="ECO:0000256" key="2">
    <source>
        <dbReference type="ARBA" id="ARBA00008220"/>
    </source>
</evidence>
<dbReference type="NCBIfam" id="TIGR00905">
    <property type="entry name" value="2A0302"/>
    <property type="match status" value="1"/>
</dbReference>
<evidence type="ECO:0000256" key="6">
    <source>
        <dbReference type="ARBA" id="ARBA00022970"/>
    </source>
</evidence>
<reference evidence="11 12" key="2">
    <citation type="submission" date="2016-10" db="EMBL/GenBank/DDBJ databases">
        <authorList>
            <person name="de Groot N.N."/>
        </authorList>
    </citation>
    <scope>NUCLEOTIDE SEQUENCE [LARGE SCALE GENOMIC DNA]</scope>
    <source>
        <strain evidence="11 12">BS2772</strain>
    </source>
</reference>
<feature type="transmembrane region" description="Helical" evidence="9">
    <location>
        <begin position="367"/>
        <end position="390"/>
    </location>
</feature>
<organism evidence="11 12">
    <name type="scientific">Pseudomonas antarctica</name>
    <dbReference type="NCBI Taxonomy" id="219572"/>
    <lineage>
        <taxon>Bacteria</taxon>
        <taxon>Pseudomonadati</taxon>
        <taxon>Pseudomonadota</taxon>
        <taxon>Gammaproteobacteria</taxon>
        <taxon>Pseudomonadales</taxon>
        <taxon>Pseudomonadaceae</taxon>
        <taxon>Pseudomonas</taxon>
    </lineage>
</organism>
<feature type="transmembrane region" description="Helical" evidence="9">
    <location>
        <begin position="402"/>
        <end position="423"/>
    </location>
</feature>